<dbReference type="AlphaFoldDB" id="A0A7C4TJD0"/>
<protein>
    <recommendedName>
        <fullName evidence="2">Calcineurin-like phosphoesterase domain-containing protein</fullName>
    </recommendedName>
</protein>
<sequence>MNGDFWSCYSSTFDEFLDSDWAGLFPLMLEKKTIYIYGNHDRKEFMDERVNTFSVEQSSIKLLDIRSNTFHIEHGNLFFKHQSNSDPRYLRLIK</sequence>
<gene>
    <name evidence="1" type="ORF">ENR63_01320</name>
</gene>
<comment type="caution">
    <text evidence="1">The sequence shown here is derived from an EMBL/GenBank/DDBJ whole genome shotgun (WGS) entry which is preliminary data.</text>
</comment>
<proteinExistence type="predicted"/>
<evidence type="ECO:0000313" key="1">
    <source>
        <dbReference type="EMBL" id="HGW29546.1"/>
    </source>
</evidence>
<reference evidence="1" key="1">
    <citation type="journal article" date="2020" name="mSystems">
        <title>Genome- and Community-Level Interaction Insights into Carbon Utilization and Element Cycling Functions of Hydrothermarchaeota in Hydrothermal Sediment.</title>
        <authorList>
            <person name="Zhou Z."/>
            <person name="Liu Y."/>
            <person name="Xu W."/>
            <person name="Pan J."/>
            <person name="Luo Z.H."/>
            <person name="Li M."/>
        </authorList>
    </citation>
    <scope>NUCLEOTIDE SEQUENCE [LARGE SCALE GENOMIC DNA]</scope>
    <source>
        <strain evidence="1">SpSt-417</strain>
    </source>
</reference>
<name>A0A7C4TJD0_UNCKA</name>
<evidence type="ECO:0008006" key="2">
    <source>
        <dbReference type="Google" id="ProtNLM"/>
    </source>
</evidence>
<organism evidence="1">
    <name type="scientific">candidate division WWE3 bacterium</name>
    <dbReference type="NCBI Taxonomy" id="2053526"/>
    <lineage>
        <taxon>Bacteria</taxon>
        <taxon>Katanobacteria</taxon>
    </lineage>
</organism>
<accession>A0A7C4TJD0</accession>
<dbReference type="EMBL" id="DSRT01000069">
    <property type="protein sequence ID" value="HGW29546.1"/>
    <property type="molecule type" value="Genomic_DNA"/>
</dbReference>